<accession>A0A2G5SRK3</accession>
<sequence length="159" mass="18394">MKSEEIEIFLKMIKSASYTLAVNVDDKNYKFQRALGCKILNLHYRADWLEIDNILAREKNLFDISLYMLSDSQANGMLKQWINGNRSNVMFMKLYAEDTFSDAETFKDIVSKAWEPSEKDEGPEGSGETEKLACIRRKCDGQMAKVKIISNRLSFYFFG</sequence>
<evidence type="ECO:0008006" key="3">
    <source>
        <dbReference type="Google" id="ProtNLM"/>
    </source>
</evidence>
<name>A0A2G5SRK3_9PELO</name>
<gene>
    <name evidence="1" type="primary">Cnig_chr_X.g23767</name>
    <name evidence="1" type="ORF">B9Z55_023767</name>
</gene>
<organism evidence="1 2">
    <name type="scientific">Caenorhabditis nigoni</name>
    <dbReference type="NCBI Taxonomy" id="1611254"/>
    <lineage>
        <taxon>Eukaryota</taxon>
        <taxon>Metazoa</taxon>
        <taxon>Ecdysozoa</taxon>
        <taxon>Nematoda</taxon>
        <taxon>Chromadorea</taxon>
        <taxon>Rhabditida</taxon>
        <taxon>Rhabditina</taxon>
        <taxon>Rhabditomorpha</taxon>
        <taxon>Rhabditoidea</taxon>
        <taxon>Rhabditidae</taxon>
        <taxon>Peloderinae</taxon>
        <taxon>Caenorhabditis</taxon>
    </lineage>
</organism>
<proteinExistence type="predicted"/>
<evidence type="ECO:0000313" key="2">
    <source>
        <dbReference type="Proteomes" id="UP000230233"/>
    </source>
</evidence>
<comment type="caution">
    <text evidence="1">The sequence shown here is derived from an EMBL/GenBank/DDBJ whole genome shotgun (WGS) entry which is preliminary data.</text>
</comment>
<reference evidence="2" key="1">
    <citation type="submission" date="2017-10" db="EMBL/GenBank/DDBJ databases">
        <title>Rapid genome shrinkage in a self-fertile nematode reveals novel sperm competition proteins.</title>
        <authorList>
            <person name="Yin D."/>
            <person name="Schwarz E.M."/>
            <person name="Thomas C.G."/>
            <person name="Felde R.L."/>
            <person name="Korf I.F."/>
            <person name="Cutter A.D."/>
            <person name="Schartner C.M."/>
            <person name="Ralston E.J."/>
            <person name="Meyer B.J."/>
            <person name="Haag E.S."/>
        </authorList>
    </citation>
    <scope>NUCLEOTIDE SEQUENCE [LARGE SCALE GENOMIC DNA]</scope>
    <source>
        <strain evidence="2">JU1422</strain>
    </source>
</reference>
<dbReference type="Proteomes" id="UP000230233">
    <property type="component" value="Chromosome X"/>
</dbReference>
<keyword evidence="2" id="KW-1185">Reference proteome</keyword>
<dbReference type="EMBL" id="PDUG01000006">
    <property type="protein sequence ID" value="PIC17569.1"/>
    <property type="molecule type" value="Genomic_DNA"/>
</dbReference>
<protein>
    <recommendedName>
        <fullName evidence="3">F-box associated domain-containing protein</fullName>
    </recommendedName>
</protein>
<evidence type="ECO:0000313" key="1">
    <source>
        <dbReference type="EMBL" id="PIC17569.1"/>
    </source>
</evidence>
<dbReference type="AlphaFoldDB" id="A0A2G5SRK3"/>